<dbReference type="EMBL" id="JACHMS010000001">
    <property type="protein sequence ID" value="MBB4716237.1"/>
    <property type="molecule type" value="Genomic_DNA"/>
</dbReference>
<dbReference type="Pfam" id="PF07920">
    <property type="entry name" value="DUF1684"/>
    <property type="match status" value="1"/>
</dbReference>
<keyword evidence="2" id="KW-1185">Reference proteome</keyword>
<proteinExistence type="predicted"/>
<accession>A0A7W7GI92</accession>
<dbReference type="Proteomes" id="UP000565089">
    <property type="component" value="Unassembled WGS sequence"/>
</dbReference>
<evidence type="ECO:0000313" key="1">
    <source>
        <dbReference type="EMBL" id="MBB4716237.1"/>
    </source>
</evidence>
<dbReference type="PANTHER" id="PTHR41913:SF1">
    <property type="entry name" value="DUF1684 DOMAIN-CONTAINING PROTEIN"/>
    <property type="match status" value="1"/>
</dbReference>
<evidence type="ECO:0000313" key="2">
    <source>
        <dbReference type="Proteomes" id="UP000565089"/>
    </source>
</evidence>
<dbReference type="PANTHER" id="PTHR41913">
    <property type="entry name" value="DUF1684 DOMAIN-CONTAINING PROTEIN"/>
    <property type="match status" value="1"/>
</dbReference>
<gene>
    <name evidence="1" type="ORF">BJ965_006119</name>
</gene>
<protein>
    <submittedName>
        <fullName evidence="1">Uncharacterized protein (DUF1684 family)</fullName>
    </submittedName>
</protein>
<reference evidence="1 2" key="1">
    <citation type="submission" date="2020-08" db="EMBL/GenBank/DDBJ databases">
        <title>Sequencing the genomes of 1000 actinobacteria strains.</title>
        <authorList>
            <person name="Klenk H.-P."/>
        </authorList>
    </citation>
    <scope>NUCLEOTIDE SEQUENCE [LARGE SCALE GENOMIC DNA]</scope>
    <source>
        <strain evidence="1 2">DSM 40483</strain>
    </source>
</reference>
<dbReference type="InterPro" id="IPR012467">
    <property type="entry name" value="DUF1684"/>
</dbReference>
<name>A0A7W7GI92_9ACTN</name>
<sequence length="220" mass="23184">MLTAAEADGLTVDGQSFGGEVRLAADPGPASAARVAYGERRLVVLVREGAWGVRDFDPESSARRAFGGLRVTLYDQRWAVPGRFTPYGTGRTVRVANADGRERGLGLGLGGELAFALEGRELSLQVSLQDDGSLWAVFADATSGRGSYRFRFLRPAAPDADGLTTVDFNRALLHAVRLRRSLRLSLPATGEHAGRRGGGGGAHAFVTVGRGYGSRPGAAS</sequence>
<dbReference type="AlphaFoldDB" id="A0A7W7GI92"/>
<organism evidence="1 2">
    <name type="scientific">Streptomyces luteogriseus</name>
    <dbReference type="NCBI Taxonomy" id="68233"/>
    <lineage>
        <taxon>Bacteria</taxon>
        <taxon>Bacillati</taxon>
        <taxon>Actinomycetota</taxon>
        <taxon>Actinomycetes</taxon>
        <taxon>Kitasatosporales</taxon>
        <taxon>Streptomycetaceae</taxon>
        <taxon>Streptomyces</taxon>
    </lineage>
</organism>
<comment type="caution">
    <text evidence="1">The sequence shown here is derived from an EMBL/GenBank/DDBJ whole genome shotgun (WGS) entry which is preliminary data.</text>
</comment>